<feature type="transmembrane region" description="Helical" evidence="12">
    <location>
        <begin position="573"/>
        <end position="591"/>
    </location>
</feature>
<sequence>MASGRKRARLASVVRSLLSRCRRTPHDAAADADAGAAADAGAPPAAPSLHQAMWIRDRNVALGILEASPPPSADLVNRPYKRLELTPLAIAVVRRDADMVRLLLDAGATPNPMTDRPPAGRPGVVVSHFLDDSGGSGTSLSSTTTASSSTLAATATATDTDTTTTTTTTDRLVTGPFDFPLHTAVKMQDMAITRLLLSAGADPNSPDHMGTMPLHYAAIGQSRALVVALVGHGANVDARSRRVGSALVWAVDAGNADMVVCLLEQGARLDVPDVNGCLAIHHAAYAKKTSVALWLLARGAPVDTRTVSKDENGGSTPLHYAALHSTLEMVQLLVAAGADGGATNAMDETVLYWAAGNRGPDAGPILRYLLELEPGGRGSGDVNVRHRYGGTPLHMAAWRGAKDAVVVLLQQGADRSVRAENFHFSRLRHVRGTPEEYARKAGHYDVADMIAMWEPERGVTTVCVCVCVCVCICICVYCICAVRARSVPLSGRKDGCKRLLPRAGPPYLDQLWDFLVDPCHTPGQHSPHPLVKWPANVWHVAKLTLLSNWINVLLPCVPLGIIAGHLEWSSTAVFTLNFFAIIPLAAILSFATEEISNKVGGTLGGLLNATFGNAVELIVSVIALNAGQIEVVQASMLGSILSNLLLVMGMCFFLGGIYNMSEIGPDGQRTGIEQVFASGTAQSTCSLMALSSGSLVLPAALYNSLARADDQDKADSILLLSRGTAIILLLLYCMYLFFQLHTHGNLFEPAETLLIASLESGSTEAGGEADADEDKEEAALSMWAALALLFVVTLVISVCADYLVGTIDAIVSTGKISKSFIGLILIPIVGNAAEHVTACVMAVKNKMDLAMGVAIGSSIQISLLVTPALVILGWIMHQPMSLHFELFETIGFALSVIIVASMVQDGRSNYLEGAMLIGFYFIIALAFWASPPDAFSNH</sequence>
<keyword evidence="9 12" id="KW-0472">Membrane</keyword>
<evidence type="ECO:0000313" key="14">
    <source>
        <dbReference type="EMBL" id="KAK2074666.1"/>
    </source>
</evidence>
<feature type="domain" description="Sodium/calcium exchanger membrane region" evidence="13">
    <location>
        <begin position="570"/>
        <end position="740"/>
    </location>
</feature>
<evidence type="ECO:0000256" key="6">
    <source>
        <dbReference type="ARBA" id="ARBA00022837"/>
    </source>
</evidence>
<comment type="caution">
    <text evidence="14">The sequence shown here is derived from an EMBL/GenBank/DDBJ whole genome shotgun (WGS) entry which is preliminary data.</text>
</comment>
<evidence type="ECO:0000256" key="9">
    <source>
        <dbReference type="ARBA" id="ARBA00023136"/>
    </source>
</evidence>
<dbReference type="GO" id="GO:0012505">
    <property type="term" value="C:endomembrane system"/>
    <property type="evidence" value="ECO:0007669"/>
    <property type="project" value="UniProtKB-SubCell"/>
</dbReference>
<dbReference type="Pfam" id="PF00023">
    <property type="entry name" value="Ank"/>
    <property type="match status" value="2"/>
</dbReference>
<accession>A0AAD9IBZ5</accession>
<keyword evidence="15" id="KW-1185">Reference proteome</keyword>
<dbReference type="NCBIfam" id="TIGR00846">
    <property type="entry name" value="caca2"/>
    <property type="match status" value="1"/>
</dbReference>
<feature type="transmembrane region" description="Helical" evidence="12">
    <location>
        <begin position="687"/>
        <end position="705"/>
    </location>
</feature>
<comment type="similarity">
    <text evidence="2">Belongs to the Ca(2+):cation antiporter (CaCA) (TC 2.A.19) family.</text>
</comment>
<feature type="transmembrane region" description="Helical" evidence="12">
    <location>
        <begin position="910"/>
        <end position="929"/>
    </location>
</feature>
<dbReference type="GO" id="GO:0015369">
    <property type="term" value="F:calcium:proton antiporter activity"/>
    <property type="evidence" value="ECO:0007669"/>
    <property type="project" value="InterPro"/>
</dbReference>
<evidence type="ECO:0000256" key="3">
    <source>
        <dbReference type="ARBA" id="ARBA00022448"/>
    </source>
</evidence>
<dbReference type="InterPro" id="IPR004837">
    <property type="entry name" value="NaCa_Exmemb"/>
</dbReference>
<dbReference type="PANTHER" id="PTHR31503:SF22">
    <property type="entry name" value="VACUOLAR CALCIUM ION TRANSPORTER"/>
    <property type="match status" value="1"/>
</dbReference>
<proteinExistence type="inferred from homology"/>
<name>A0AAD9IBZ5_9PEZI</name>
<dbReference type="PROSITE" id="PS50088">
    <property type="entry name" value="ANK_REPEAT"/>
    <property type="match status" value="5"/>
</dbReference>
<dbReference type="NCBIfam" id="TIGR00378">
    <property type="entry name" value="cax"/>
    <property type="match status" value="1"/>
</dbReference>
<evidence type="ECO:0000256" key="7">
    <source>
        <dbReference type="ARBA" id="ARBA00022989"/>
    </source>
</evidence>
<dbReference type="EMBL" id="JAQQPM010000008">
    <property type="protein sequence ID" value="KAK2074666.1"/>
    <property type="molecule type" value="Genomic_DNA"/>
</dbReference>
<evidence type="ECO:0000256" key="5">
    <source>
        <dbReference type="ARBA" id="ARBA00022692"/>
    </source>
</evidence>
<feature type="compositionally biased region" description="Low complexity" evidence="11">
    <location>
        <begin position="138"/>
        <end position="170"/>
    </location>
</feature>
<feature type="repeat" description="ANK" evidence="10">
    <location>
        <begin position="313"/>
        <end position="345"/>
    </location>
</feature>
<dbReference type="Pfam" id="PF12796">
    <property type="entry name" value="Ank_2"/>
    <property type="match status" value="2"/>
</dbReference>
<dbReference type="InterPro" id="IPR036770">
    <property type="entry name" value="Ankyrin_rpt-contain_sf"/>
</dbReference>
<feature type="transmembrane region" description="Helical" evidence="12">
    <location>
        <begin position="717"/>
        <end position="738"/>
    </location>
</feature>
<feature type="transmembrane region" description="Helical" evidence="12">
    <location>
        <begin position="782"/>
        <end position="804"/>
    </location>
</feature>
<dbReference type="SUPFAM" id="SSF48403">
    <property type="entry name" value="Ankyrin repeat"/>
    <property type="match status" value="1"/>
</dbReference>
<dbReference type="InterPro" id="IPR044880">
    <property type="entry name" value="NCX_ion-bd_dom_sf"/>
</dbReference>
<feature type="domain" description="Sodium/calcium exchanger membrane region" evidence="13">
    <location>
        <begin position="785"/>
        <end position="928"/>
    </location>
</feature>
<feature type="repeat" description="ANK" evidence="10">
    <location>
        <begin position="209"/>
        <end position="241"/>
    </location>
</feature>
<dbReference type="GO" id="GO:0000329">
    <property type="term" value="C:fungal-type vacuole membrane"/>
    <property type="evidence" value="ECO:0007669"/>
    <property type="project" value="TreeGrafter"/>
</dbReference>
<evidence type="ECO:0000259" key="13">
    <source>
        <dbReference type="Pfam" id="PF01699"/>
    </source>
</evidence>
<feature type="repeat" description="ANK" evidence="10">
    <location>
        <begin position="83"/>
        <end position="115"/>
    </location>
</feature>
<dbReference type="AlphaFoldDB" id="A0AAD9IBZ5"/>
<dbReference type="Gene3D" id="1.20.1420.30">
    <property type="entry name" value="NCX, central ion-binding region"/>
    <property type="match status" value="2"/>
</dbReference>
<evidence type="ECO:0000256" key="2">
    <source>
        <dbReference type="ARBA" id="ARBA00008170"/>
    </source>
</evidence>
<feature type="transmembrane region" description="Helical" evidence="12">
    <location>
        <begin position="546"/>
        <end position="566"/>
    </location>
</feature>
<feature type="transmembrane region" description="Helical" evidence="12">
    <location>
        <begin position="849"/>
        <end position="874"/>
    </location>
</feature>
<dbReference type="Gene3D" id="1.25.40.20">
    <property type="entry name" value="Ankyrin repeat-containing domain"/>
    <property type="match status" value="3"/>
</dbReference>
<feature type="transmembrane region" description="Helical" evidence="12">
    <location>
        <begin position="820"/>
        <end position="843"/>
    </location>
</feature>
<keyword evidence="7 12" id="KW-1133">Transmembrane helix</keyword>
<comment type="subcellular location">
    <subcellularLocation>
        <location evidence="1">Endomembrane system</location>
        <topology evidence="1">Multi-pass membrane protein</topology>
    </subcellularLocation>
</comment>
<keyword evidence="6" id="KW-0106">Calcium</keyword>
<protein>
    <recommendedName>
        <fullName evidence="13">Sodium/calcium exchanger membrane region domain-containing protein</fullName>
    </recommendedName>
</protein>
<feature type="transmembrane region" description="Helical" evidence="12">
    <location>
        <begin position="886"/>
        <end position="904"/>
    </location>
</feature>
<evidence type="ECO:0000313" key="15">
    <source>
        <dbReference type="Proteomes" id="UP001217918"/>
    </source>
</evidence>
<dbReference type="Pfam" id="PF01699">
    <property type="entry name" value="Na_Ca_ex"/>
    <property type="match status" value="2"/>
</dbReference>
<keyword evidence="5 12" id="KW-0812">Transmembrane</keyword>
<feature type="region of interest" description="Disordered" evidence="11">
    <location>
        <begin position="107"/>
        <end position="173"/>
    </location>
</feature>
<evidence type="ECO:0000256" key="11">
    <source>
        <dbReference type="SAM" id="MobiDB-lite"/>
    </source>
</evidence>
<feature type="transmembrane region" description="Helical" evidence="12">
    <location>
        <begin position="636"/>
        <end position="658"/>
    </location>
</feature>
<dbReference type="PROSITE" id="PS50297">
    <property type="entry name" value="ANK_REP_REGION"/>
    <property type="match status" value="5"/>
</dbReference>
<keyword evidence="3" id="KW-0813">Transport</keyword>
<dbReference type="InterPro" id="IPR004798">
    <property type="entry name" value="CAX-like"/>
</dbReference>
<feature type="transmembrane region" description="Helical" evidence="12">
    <location>
        <begin position="603"/>
        <end position="624"/>
    </location>
</feature>
<feature type="repeat" description="ANK" evidence="10">
    <location>
        <begin position="180"/>
        <end position="208"/>
    </location>
</feature>
<dbReference type="GO" id="GO:0006874">
    <property type="term" value="P:intracellular calcium ion homeostasis"/>
    <property type="evidence" value="ECO:0007669"/>
    <property type="project" value="TreeGrafter"/>
</dbReference>
<dbReference type="InterPro" id="IPR002110">
    <property type="entry name" value="Ankyrin_rpt"/>
</dbReference>
<evidence type="ECO:0000256" key="4">
    <source>
        <dbReference type="ARBA" id="ARBA00022568"/>
    </source>
</evidence>
<keyword evidence="8" id="KW-0406">Ion transport</keyword>
<evidence type="ECO:0000256" key="12">
    <source>
        <dbReference type="SAM" id="Phobius"/>
    </source>
</evidence>
<feature type="repeat" description="ANK" evidence="10">
    <location>
        <begin position="388"/>
        <end position="420"/>
    </location>
</feature>
<dbReference type="Proteomes" id="UP001217918">
    <property type="component" value="Unassembled WGS sequence"/>
</dbReference>
<gene>
    <name evidence="14" type="ORF">P8C59_008854</name>
</gene>
<dbReference type="SMART" id="SM00248">
    <property type="entry name" value="ANK"/>
    <property type="match status" value="8"/>
</dbReference>
<organism evidence="14 15">
    <name type="scientific">Phyllachora maydis</name>
    <dbReference type="NCBI Taxonomy" id="1825666"/>
    <lineage>
        <taxon>Eukaryota</taxon>
        <taxon>Fungi</taxon>
        <taxon>Dikarya</taxon>
        <taxon>Ascomycota</taxon>
        <taxon>Pezizomycotina</taxon>
        <taxon>Sordariomycetes</taxon>
        <taxon>Sordariomycetidae</taxon>
        <taxon>Phyllachorales</taxon>
        <taxon>Phyllachoraceae</taxon>
        <taxon>Phyllachora</taxon>
    </lineage>
</organism>
<dbReference type="InterPro" id="IPR004713">
    <property type="entry name" value="CaH_exchang"/>
</dbReference>
<evidence type="ECO:0000256" key="1">
    <source>
        <dbReference type="ARBA" id="ARBA00004127"/>
    </source>
</evidence>
<feature type="transmembrane region" description="Helical" evidence="12">
    <location>
        <begin position="459"/>
        <end position="484"/>
    </location>
</feature>
<evidence type="ECO:0000256" key="10">
    <source>
        <dbReference type="PROSITE-ProRule" id="PRU00023"/>
    </source>
</evidence>
<reference evidence="14" key="1">
    <citation type="journal article" date="2023" name="Mol. Plant Microbe Interact.">
        <title>Elucidating the Obligate Nature and Biological Capacity of an Invasive Fungal Corn Pathogen.</title>
        <authorList>
            <person name="MacCready J.S."/>
            <person name="Roggenkamp E.M."/>
            <person name="Gdanetz K."/>
            <person name="Chilvers M.I."/>
        </authorList>
    </citation>
    <scope>NUCLEOTIDE SEQUENCE</scope>
    <source>
        <strain evidence="14">PM02</strain>
    </source>
</reference>
<dbReference type="PANTHER" id="PTHR31503">
    <property type="entry name" value="VACUOLAR CALCIUM ION TRANSPORTER"/>
    <property type="match status" value="1"/>
</dbReference>
<evidence type="ECO:0000256" key="8">
    <source>
        <dbReference type="ARBA" id="ARBA00023065"/>
    </source>
</evidence>
<keyword evidence="10" id="KW-0040">ANK repeat</keyword>
<keyword evidence="4" id="KW-0109">Calcium transport</keyword>